<evidence type="ECO:0008006" key="3">
    <source>
        <dbReference type="Google" id="ProtNLM"/>
    </source>
</evidence>
<dbReference type="OrthoDB" id="158227at2"/>
<dbReference type="AlphaFoldDB" id="A0A402B2I6"/>
<evidence type="ECO:0000313" key="2">
    <source>
        <dbReference type="Proteomes" id="UP000287171"/>
    </source>
</evidence>
<name>A0A402B2I6_9CHLR</name>
<proteinExistence type="predicted"/>
<gene>
    <name evidence="1" type="ORF">KDA_10500</name>
</gene>
<accession>A0A402B2I6</accession>
<sequence>MYNIGQSSLLQLLQGYRHNGRLRAQLPAGIFGLQGGYVFIDMVQGSAVACNLVNAYGQLVLSGQEAMSLVSNMGVLNWVVVQEYIQTSPRLPAIRQNTSGYLPAISRSYIGQGSNPHPASNFVPQRLVNINSEILKRFPRHMKRVLVLVDGVRTVGKIAAILYPHEDHIREILIILRELEDLSVLTIKRS</sequence>
<protein>
    <recommendedName>
        <fullName evidence="3">DUF4388 domain-containing protein</fullName>
    </recommendedName>
</protein>
<comment type="caution">
    <text evidence="1">The sequence shown here is derived from an EMBL/GenBank/DDBJ whole genome shotgun (WGS) entry which is preliminary data.</text>
</comment>
<dbReference type="EMBL" id="BIFT01000001">
    <property type="protein sequence ID" value="GCE25566.1"/>
    <property type="molecule type" value="Genomic_DNA"/>
</dbReference>
<reference evidence="2" key="1">
    <citation type="submission" date="2018-12" db="EMBL/GenBank/DDBJ databases">
        <title>Tengunoibacter tsumagoiensis gen. nov., sp. nov., Dictyobacter kobayashii sp. nov., D. alpinus sp. nov., and D. joshuensis sp. nov. and description of Dictyobacteraceae fam. nov. within the order Ktedonobacterales isolated from Tengu-no-mugimeshi.</title>
        <authorList>
            <person name="Wang C.M."/>
            <person name="Zheng Y."/>
            <person name="Sakai Y."/>
            <person name="Toyoda A."/>
            <person name="Minakuchi Y."/>
            <person name="Abe K."/>
            <person name="Yokota A."/>
            <person name="Yabe S."/>
        </authorList>
    </citation>
    <scope>NUCLEOTIDE SEQUENCE [LARGE SCALE GENOMIC DNA]</scope>
    <source>
        <strain evidence="2">Uno16</strain>
    </source>
</reference>
<dbReference type="RefSeq" id="WP_126626135.1">
    <property type="nucleotide sequence ID" value="NZ_BIFT01000001.1"/>
</dbReference>
<evidence type="ECO:0000313" key="1">
    <source>
        <dbReference type="EMBL" id="GCE25566.1"/>
    </source>
</evidence>
<dbReference type="Proteomes" id="UP000287171">
    <property type="component" value="Unassembled WGS sequence"/>
</dbReference>
<organism evidence="1 2">
    <name type="scientific">Dictyobacter alpinus</name>
    <dbReference type="NCBI Taxonomy" id="2014873"/>
    <lineage>
        <taxon>Bacteria</taxon>
        <taxon>Bacillati</taxon>
        <taxon>Chloroflexota</taxon>
        <taxon>Ktedonobacteria</taxon>
        <taxon>Ktedonobacterales</taxon>
        <taxon>Dictyobacteraceae</taxon>
        <taxon>Dictyobacter</taxon>
    </lineage>
</organism>
<keyword evidence="2" id="KW-1185">Reference proteome</keyword>